<dbReference type="PANTHER" id="PTHR12526">
    <property type="entry name" value="GLYCOSYLTRANSFERASE"/>
    <property type="match status" value="1"/>
</dbReference>
<evidence type="ECO:0000313" key="3">
    <source>
        <dbReference type="EMBL" id="PSV79948.1"/>
    </source>
</evidence>
<dbReference type="Proteomes" id="UP000241566">
    <property type="component" value="Unassembled WGS sequence"/>
</dbReference>
<dbReference type="RefSeq" id="WP_045062633.1">
    <property type="nucleotide sequence ID" value="NZ_CP131601.1"/>
</dbReference>
<dbReference type="SUPFAM" id="SSF53756">
    <property type="entry name" value="UDP-Glycosyltransferase/glycogen phosphorylase"/>
    <property type="match status" value="1"/>
</dbReference>
<feature type="domain" description="Glycosyl transferase family 1" evidence="1">
    <location>
        <begin position="183"/>
        <end position="340"/>
    </location>
</feature>
<accession>A0ABX5GDD0</accession>
<dbReference type="Gene3D" id="3.40.50.2000">
    <property type="entry name" value="Glycogen Phosphorylase B"/>
    <property type="match status" value="2"/>
</dbReference>
<feature type="domain" description="Glycosyltransferase subfamily 4-like N-terminal" evidence="2">
    <location>
        <begin position="14"/>
        <end position="178"/>
    </location>
</feature>
<dbReference type="EMBL" id="PYOI01000023">
    <property type="protein sequence ID" value="PSV79948.1"/>
    <property type="molecule type" value="Genomic_DNA"/>
</dbReference>
<proteinExistence type="predicted"/>
<dbReference type="PANTHER" id="PTHR12526:SF630">
    <property type="entry name" value="GLYCOSYLTRANSFERASE"/>
    <property type="match status" value="1"/>
</dbReference>
<protein>
    <submittedName>
        <fullName evidence="3">Glycosyltransferase</fullName>
    </submittedName>
</protein>
<sequence>MLNKIYLFIDTFYPGGAERVCINYANELAQLGYDISIIIYNDSKQFYMDELNNEVEIISLDVDTGIRAFFKLVKEDDLIQSNSTVIAFNHQIALILFALKKFKKTNFKLIARNVNNLSLDLKAKKGSNLKRLLTNFLMKRYYKNIGCYIAQCNAMKSDMIHGLNINKEDIHVIHNPVAVKYINKKVKKDIDILFIGRLKKQKGIDNLTNILNLLKNKKKEFNITIVGDGELKEFMFNSLNDNEINFNYLENTNNTVDLYNRSKCFILTSYYEGYPNVLVEALACGTPVISFDCESGPKEIISNGKNGFLINCFDCEDFSEKIKFILETNFTIKEENNNYKEIIKIEKLIGK</sequence>
<evidence type="ECO:0000313" key="4">
    <source>
        <dbReference type="Proteomes" id="UP000241566"/>
    </source>
</evidence>
<evidence type="ECO:0000259" key="2">
    <source>
        <dbReference type="Pfam" id="PF13439"/>
    </source>
</evidence>
<gene>
    <name evidence="3" type="ORF">CTM94_14790</name>
</gene>
<reference evidence="3 4" key="1">
    <citation type="submission" date="2018-01" db="EMBL/GenBank/DDBJ databases">
        <title>Whole genome sequencing of Histamine producing bacteria.</title>
        <authorList>
            <person name="Butler K."/>
        </authorList>
    </citation>
    <scope>NUCLEOTIDE SEQUENCE [LARGE SCALE GENOMIC DNA]</scope>
    <source>
        <strain evidence="3 4">ATCC 25521</strain>
    </source>
</reference>
<dbReference type="InterPro" id="IPR028098">
    <property type="entry name" value="Glyco_trans_4-like_N"/>
</dbReference>
<comment type="caution">
    <text evidence="3">The sequence shown here is derived from an EMBL/GenBank/DDBJ whole genome shotgun (WGS) entry which is preliminary data.</text>
</comment>
<dbReference type="InterPro" id="IPR001296">
    <property type="entry name" value="Glyco_trans_1"/>
</dbReference>
<dbReference type="Pfam" id="PF00534">
    <property type="entry name" value="Glycos_transf_1"/>
    <property type="match status" value="1"/>
</dbReference>
<name>A0ABX5GDD0_PHOLE</name>
<organism evidence="3 4">
    <name type="scientific">Photobacterium leiognathi</name>
    <dbReference type="NCBI Taxonomy" id="553611"/>
    <lineage>
        <taxon>Bacteria</taxon>
        <taxon>Pseudomonadati</taxon>
        <taxon>Pseudomonadota</taxon>
        <taxon>Gammaproteobacteria</taxon>
        <taxon>Vibrionales</taxon>
        <taxon>Vibrionaceae</taxon>
        <taxon>Photobacterium</taxon>
    </lineage>
</organism>
<evidence type="ECO:0000259" key="1">
    <source>
        <dbReference type="Pfam" id="PF00534"/>
    </source>
</evidence>
<keyword evidence="4" id="KW-1185">Reference proteome</keyword>
<dbReference type="Pfam" id="PF13439">
    <property type="entry name" value="Glyco_transf_4"/>
    <property type="match status" value="1"/>
</dbReference>